<dbReference type="Pfam" id="PF13350">
    <property type="entry name" value="Y_phosphatase3"/>
    <property type="match status" value="1"/>
</dbReference>
<feature type="region of interest" description="Disordered" evidence="1">
    <location>
        <begin position="1"/>
        <end position="33"/>
    </location>
</feature>
<dbReference type="EMBL" id="FOQH01000005">
    <property type="protein sequence ID" value="SFI25358.1"/>
    <property type="molecule type" value="Genomic_DNA"/>
</dbReference>
<dbReference type="Gene3D" id="3.90.190.10">
    <property type="entry name" value="Protein tyrosine phosphatase superfamily"/>
    <property type="match status" value="1"/>
</dbReference>
<accession>A0A1I3GPE6</accession>
<dbReference type="STRING" id="1114924.SAMN05216258_105274"/>
<dbReference type="GO" id="GO:0004721">
    <property type="term" value="F:phosphoprotein phosphatase activity"/>
    <property type="evidence" value="ECO:0007669"/>
    <property type="project" value="InterPro"/>
</dbReference>
<dbReference type="InterPro" id="IPR026893">
    <property type="entry name" value="Tyr/Ser_Pase_IphP-type"/>
</dbReference>
<dbReference type="Proteomes" id="UP000199377">
    <property type="component" value="Unassembled WGS sequence"/>
</dbReference>
<keyword evidence="3" id="KW-1185">Reference proteome</keyword>
<dbReference type="InterPro" id="IPR029021">
    <property type="entry name" value="Prot-tyrosine_phosphatase-like"/>
</dbReference>
<proteinExistence type="predicted"/>
<gene>
    <name evidence="2" type="ORF">SAMN05216258_105274</name>
</gene>
<reference evidence="2 3" key="1">
    <citation type="submission" date="2016-10" db="EMBL/GenBank/DDBJ databases">
        <authorList>
            <person name="de Groot N.N."/>
        </authorList>
    </citation>
    <scope>NUCLEOTIDE SEQUENCE [LARGE SCALE GENOMIC DNA]</scope>
    <source>
        <strain evidence="2 3">CGMCC 1.11030</strain>
    </source>
</reference>
<dbReference type="OrthoDB" id="9814896at2"/>
<evidence type="ECO:0000313" key="2">
    <source>
        <dbReference type="EMBL" id="SFI25358.1"/>
    </source>
</evidence>
<protein>
    <submittedName>
        <fullName evidence="2">Protein tyrosine/serine phosphatase</fullName>
    </submittedName>
</protein>
<evidence type="ECO:0000256" key="1">
    <source>
        <dbReference type="SAM" id="MobiDB-lite"/>
    </source>
</evidence>
<evidence type="ECO:0000313" key="3">
    <source>
        <dbReference type="Proteomes" id="UP000199377"/>
    </source>
</evidence>
<dbReference type="AlphaFoldDB" id="A0A1I3GPE6"/>
<dbReference type="SUPFAM" id="SSF52799">
    <property type="entry name" value="(Phosphotyrosine protein) phosphatases II"/>
    <property type="match status" value="1"/>
</dbReference>
<dbReference type="RefSeq" id="WP_143103317.1">
    <property type="nucleotide sequence ID" value="NZ_FOQH01000005.1"/>
</dbReference>
<sequence length="268" mass="29962">MTEPASTPPRAPDPLRPDAVMAPPKTAEEAKRQARRLRAQDRWESALESRGARLRAWLDMLFADHGAIRALYLNLHPVGGEAFRAAQPLPGQIARLARREGLRAVISLRGGVLHGSYPLEREVCEREGLVFTRAVLRSRGLPSREEFAAIETLIRETPTPVLFHCKSGADRAGFMAALWMVLREGRTAAEASDQLSLRFGHLSRGPTGVLDRFFAEAAAAEARGTPFRDWVETEYDREAIEAAHRARAKRSWLSRAAGWITDRLLRRE</sequence>
<feature type="compositionally biased region" description="Pro residues" evidence="1">
    <location>
        <begin position="1"/>
        <end position="14"/>
    </location>
</feature>
<name>A0A1I3GPE6_9RHOB</name>
<organism evidence="2 3">
    <name type="scientific">Albimonas pacifica</name>
    <dbReference type="NCBI Taxonomy" id="1114924"/>
    <lineage>
        <taxon>Bacteria</taxon>
        <taxon>Pseudomonadati</taxon>
        <taxon>Pseudomonadota</taxon>
        <taxon>Alphaproteobacteria</taxon>
        <taxon>Rhodobacterales</taxon>
        <taxon>Paracoccaceae</taxon>
        <taxon>Albimonas</taxon>
    </lineage>
</organism>